<sequence length="177" mass="20099">MQPSNITKNNEVSLVETRKEGNAIIIEFGQGESNLENQAMTEKMEQKMEQIFELLTLTREETQEEILGVKKAIESKYITPEQLNALESLVDKKASKFVDKKKGIQLSIDVLLNYDAEGLAEFQKLVNDEVGKTKSKIWVDLHKKCLEQKGTTAKNRILATQVEQAFDYVRSWGGFSV</sequence>
<dbReference type="EMBL" id="BMOS01000045">
    <property type="protein sequence ID" value="GGN66305.1"/>
    <property type="molecule type" value="Genomic_DNA"/>
</dbReference>
<reference evidence="1" key="1">
    <citation type="journal article" date="2014" name="Int. J. Syst. Evol. Microbiol.">
        <title>Complete genome sequence of Corynebacterium casei LMG S-19264T (=DSM 44701T), isolated from a smear-ripened cheese.</title>
        <authorList>
            <consortium name="US DOE Joint Genome Institute (JGI-PGF)"/>
            <person name="Walter F."/>
            <person name="Albersmeier A."/>
            <person name="Kalinowski J."/>
            <person name="Ruckert C."/>
        </authorList>
    </citation>
    <scope>NUCLEOTIDE SEQUENCE</scope>
    <source>
        <strain evidence="1">JCM 17251</strain>
    </source>
</reference>
<gene>
    <name evidence="1" type="ORF">GCM10007971_36120</name>
</gene>
<evidence type="ECO:0000313" key="1">
    <source>
        <dbReference type="EMBL" id="GGN66305.1"/>
    </source>
</evidence>
<evidence type="ECO:0000313" key="2">
    <source>
        <dbReference type="Proteomes" id="UP000624041"/>
    </source>
</evidence>
<name>A0A917Y5S0_9BACI</name>
<proteinExistence type="predicted"/>
<keyword evidence="2" id="KW-1185">Reference proteome</keyword>
<comment type="caution">
    <text evidence="1">The sequence shown here is derived from an EMBL/GenBank/DDBJ whole genome shotgun (WGS) entry which is preliminary data.</text>
</comment>
<protein>
    <submittedName>
        <fullName evidence="1">Uncharacterized protein</fullName>
    </submittedName>
</protein>
<reference evidence="1" key="2">
    <citation type="submission" date="2020-09" db="EMBL/GenBank/DDBJ databases">
        <authorList>
            <person name="Sun Q."/>
            <person name="Ohkuma M."/>
        </authorList>
    </citation>
    <scope>NUCLEOTIDE SEQUENCE</scope>
    <source>
        <strain evidence="1">JCM 17251</strain>
    </source>
</reference>
<dbReference type="AlphaFoldDB" id="A0A917Y5S0"/>
<dbReference type="RefSeq" id="WP_188859398.1">
    <property type="nucleotide sequence ID" value="NZ_BMOS01000045.1"/>
</dbReference>
<accession>A0A917Y5S0</accession>
<organism evidence="1 2">
    <name type="scientific">Oceanobacillus indicireducens</name>
    <dbReference type="NCBI Taxonomy" id="1004261"/>
    <lineage>
        <taxon>Bacteria</taxon>
        <taxon>Bacillati</taxon>
        <taxon>Bacillota</taxon>
        <taxon>Bacilli</taxon>
        <taxon>Bacillales</taxon>
        <taxon>Bacillaceae</taxon>
        <taxon>Oceanobacillus</taxon>
    </lineage>
</organism>
<dbReference type="Proteomes" id="UP000624041">
    <property type="component" value="Unassembled WGS sequence"/>
</dbReference>